<dbReference type="EMBL" id="CAFBQP010000126">
    <property type="protein sequence ID" value="CAB5068117.1"/>
    <property type="molecule type" value="Genomic_DNA"/>
</dbReference>
<evidence type="ECO:0000313" key="1">
    <source>
        <dbReference type="EMBL" id="CAB5068117.1"/>
    </source>
</evidence>
<protein>
    <submittedName>
        <fullName evidence="1">Unannotated protein</fullName>
    </submittedName>
</protein>
<sequence>MRRTLWDRVGGCVPGMSQGEWIDWIDRAMTLSPKVVLVNEVILRRRIHANNFTRATAGKVQYLDVARAALARKREGR</sequence>
<dbReference type="SUPFAM" id="SSF53448">
    <property type="entry name" value="Nucleotide-diphospho-sugar transferases"/>
    <property type="match status" value="1"/>
</dbReference>
<gene>
    <name evidence="1" type="ORF">UFOPK4306_02293</name>
</gene>
<dbReference type="InterPro" id="IPR029044">
    <property type="entry name" value="Nucleotide-diphossugar_trans"/>
</dbReference>
<reference evidence="1" key="1">
    <citation type="submission" date="2020-05" db="EMBL/GenBank/DDBJ databases">
        <authorList>
            <person name="Chiriac C."/>
            <person name="Salcher M."/>
            <person name="Ghai R."/>
            <person name="Kavagutti S V."/>
        </authorList>
    </citation>
    <scope>NUCLEOTIDE SEQUENCE</scope>
</reference>
<accession>A0A6J7UW22</accession>
<organism evidence="1">
    <name type="scientific">freshwater metagenome</name>
    <dbReference type="NCBI Taxonomy" id="449393"/>
    <lineage>
        <taxon>unclassified sequences</taxon>
        <taxon>metagenomes</taxon>
        <taxon>ecological metagenomes</taxon>
    </lineage>
</organism>
<dbReference type="AlphaFoldDB" id="A0A6J7UW22"/>
<name>A0A6J7UW22_9ZZZZ</name>
<proteinExistence type="predicted"/>